<feature type="region of interest" description="Disordered" evidence="1">
    <location>
        <begin position="1"/>
        <end position="29"/>
    </location>
</feature>
<gene>
    <name evidence="2" type="ORF">J1N35_039890</name>
</gene>
<reference evidence="2 3" key="1">
    <citation type="journal article" date="2021" name="Plant Biotechnol. J.">
        <title>Multi-omics assisted identification of the key and species-specific regulatory components of drought-tolerant mechanisms in Gossypium stocksii.</title>
        <authorList>
            <person name="Yu D."/>
            <person name="Ke L."/>
            <person name="Zhang D."/>
            <person name="Wu Y."/>
            <person name="Sun Y."/>
            <person name="Mei J."/>
            <person name="Sun J."/>
            <person name="Sun Y."/>
        </authorList>
    </citation>
    <scope>NUCLEOTIDE SEQUENCE [LARGE SCALE GENOMIC DNA]</scope>
    <source>
        <strain evidence="3">cv. E1</strain>
        <tissue evidence="2">Leaf</tissue>
    </source>
</reference>
<proteinExistence type="predicted"/>
<dbReference type="OrthoDB" id="1001127at2759"/>
<comment type="caution">
    <text evidence="2">The sequence shown here is derived from an EMBL/GenBank/DDBJ whole genome shotgun (WGS) entry which is preliminary data.</text>
</comment>
<organism evidence="2 3">
    <name type="scientific">Gossypium stocksii</name>
    <dbReference type="NCBI Taxonomy" id="47602"/>
    <lineage>
        <taxon>Eukaryota</taxon>
        <taxon>Viridiplantae</taxon>
        <taxon>Streptophyta</taxon>
        <taxon>Embryophyta</taxon>
        <taxon>Tracheophyta</taxon>
        <taxon>Spermatophyta</taxon>
        <taxon>Magnoliopsida</taxon>
        <taxon>eudicotyledons</taxon>
        <taxon>Gunneridae</taxon>
        <taxon>Pentapetalae</taxon>
        <taxon>rosids</taxon>
        <taxon>malvids</taxon>
        <taxon>Malvales</taxon>
        <taxon>Malvaceae</taxon>
        <taxon>Malvoideae</taxon>
        <taxon>Gossypium</taxon>
    </lineage>
</organism>
<name>A0A9D3UCM7_9ROSI</name>
<sequence>MYLFPGPKVGEGSEKGENNCEVSNPSGGGIDYVDSSDLGSYGSDSDGEVVNRRSRHLCFDPNNLIPHLKLGMLLRGSKEFKIALAKYAVKKRFDIVYLKNAKGRIRAKEDGCLFETYAAVDNGDGFYKIKTFTKPYKCSTTFKKKRAFYKFVREHFLCKIRVILKLKLTEMQKLVKKELKVNLTRGKL</sequence>
<keyword evidence="3" id="KW-1185">Reference proteome</keyword>
<evidence type="ECO:0008006" key="4">
    <source>
        <dbReference type="Google" id="ProtNLM"/>
    </source>
</evidence>
<evidence type="ECO:0000256" key="1">
    <source>
        <dbReference type="SAM" id="MobiDB-lite"/>
    </source>
</evidence>
<protein>
    <recommendedName>
        <fullName evidence="4">Transposase MuDR plant domain-containing protein</fullName>
    </recommendedName>
</protein>
<evidence type="ECO:0000313" key="3">
    <source>
        <dbReference type="Proteomes" id="UP000828251"/>
    </source>
</evidence>
<dbReference type="AlphaFoldDB" id="A0A9D3UCM7"/>
<dbReference type="Proteomes" id="UP000828251">
    <property type="component" value="Unassembled WGS sequence"/>
</dbReference>
<accession>A0A9D3UCM7</accession>
<dbReference type="EMBL" id="JAIQCV010000012">
    <property type="protein sequence ID" value="KAH1038147.1"/>
    <property type="molecule type" value="Genomic_DNA"/>
</dbReference>
<evidence type="ECO:0000313" key="2">
    <source>
        <dbReference type="EMBL" id="KAH1038147.1"/>
    </source>
</evidence>